<dbReference type="GO" id="GO:0043564">
    <property type="term" value="C:Ku70:Ku80 complex"/>
    <property type="evidence" value="ECO:0007669"/>
    <property type="project" value="InterPro"/>
</dbReference>
<evidence type="ECO:0000256" key="1">
    <source>
        <dbReference type="ARBA" id="ARBA00004123"/>
    </source>
</evidence>
<dbReference type="InterPro" id="IPR006165">
    <property type="entry name" value="Ku70"/>
</dbReference>
<dbReference type="EMBL" id="REGN01000530">
    <property type="protein sequence ID" value="RNA41208.1"/>
    <property type="molecule type" value="Genomic_DNA"/>
</dbReference>
<dbReference type="GO" id="GO:0003690">
    <property type="term" value="F:double-stranded DNA binding"/>
    <property type="evidence" value="ECO:0007669"/>
    <property type="project" value="TreeGrafter"/>
</dbReference>
<sequence>MDDTFGFENDFDEQNEDQFNSFATGSLRDSTLFLVDCSSSMFSKAQSEDKTLFEKCMKAIQNMYQQKIYGSDKDFLGIVFFGTEQNNTSEDFPHIYTLQDLDQPSAERIKEIEKFSLNFDFKIFRQDYGNSNDFSLDKVFWWCSNMFSSITQKLDTRRIMLFTRRDHPHENDKTLEKLAKNKSKDLYDIEVVPVVLEGEKFDYSKFYADALMLSEEDIKILPDPAENFEELEKTVRSKDHKRRPYTHLNLEFDSNLSISCSVFNLVRECAKPSKIKLDKKTNVETKTVTRRFNPDTGEILFASDTKLALDIFGKRIAFEQDEIKSIKRFGNPGLKLIGFKDLKTIKPYMYVKPGHFLYPDEKLIEGSTTLFRALLDKCLEKEKYALCEMITRVNTPSRLVALYPQQEQIEEKTQIVPPGFHVLFLPFADDIRQIDRVVETRKNPEVVELFTKCINKLKFKYSPENFKNPALQKLWFEIEAIALAREETEHVEDLTLPDFSRIEKRAGPFLDQIISELRLPDRPAQAKTKRKTDESGGVLVKKNKNDEDLDIVSEAKAGRLGKQTVAKLKEMSNRFRPKESNLKDIKETSLAQYLYIDYNLKEDETLHTISMKFGISIADLKRINCLQNERDIYALKVVKIPIKPNSYYSEKFVNQLKIADYPITRLNSSNLLSIHLETNSIESEDEKSSEDNNQTNNLNSKNEIEIDAKSELNLSSLDTALLKESRIINEQGVKKSKQARQAKRFLKKFDHKIESLKNHNDQLINSVQDQNLIQVANATYYREIRSDIRTKEHHLMP</sequence>
<evidence type="ECO:0000256" key="12">
    <source>
        <dbReference type="ARBA" id="ARBA00023242"/>
    </source>
</evidence>
<evidence type="ECO:0000256" key="14">
    <source>
        <dbReference type="SAM" id="MobiDB-lite"/>
    </source>
</evidence>
<feature type="region of interest" description="Disordered" evidence="14">
    <location>
        <begin position="682"/>
        <end position="701"/>
    </location>
</feature>
<dbReference type="InterPro" id="IPR018392">
    <property type="entry name" value="LysM"/>
</dbReference>
<reference evidence="16 17" key="1">
    <citation type="journal article" date="2018" name="Sci. Rep.">
        <title>Genomic signatures of local adaptation to the degree of environmental predictability in rotifers.</title>
        <authorList>
            <person name="Franch-Gras L."/>
            <person name="Hahn C."/>
            <person name="Garcia-Roger E.M."/>
            <person name="Carmona M.J."/>
            <person name="Serra M."/>
            <person name="Gomez A."/>
        </authorList>
    </citation>
    <scope>NUCLEOTIDE SEQUENCE [LARGE SCALE GENOMIC DNA]</scope>
    <source>
        <strain evidence="16">HYR1</strain>
    </source>
</reference>
<dbReference type="GO" id="GO:0006303">
    <property type="term" value="P:double-strand break repair via nonhomologous end joining"/>
    <property type="evidence" value="ECO:0007669"/>
    <property type="project" value="InterPro"/>
</dbReference>
<dbReference type="InterPro" id="IPR036779">
    <property type="entry name" value="LysM_dom_sf"/>
</dbReference>
<dbReference type="Gene3D" id="3.10.350.10">
    <property type="entry name" value="LysM domain"/>
    <property type="match status" value="1"/>
</dbReference>
<dbReference type="SMART" id="SM00559">
    <property type="entry name" value="Ku78"/>
    <property type="match status" value="1"/>
</dbReference>
<evidence type="ECO:0000256" key="4">
    <source>
        <dbReference type="ARBA" id="ARBA00022741"/>
    </source>
</evidence>
<dbReference type="Pfam" id="PF03731">
    <property type="entry name" value="Ku_N"/>
    <property type="match status" value="1"/>
</dbReference>
<accession>A0A3M7T062</accession>
<keyword evidence="17" id="KW-1185">Reference proteome</keyword>
<comment type="caution">
    <text evidence="16">The sequence shown here is derived from an EMBL/GenBank/DDBJ whole genome shotgun (WGS) entry which is preliminary data.</text>
</comment>
<dbReference type="InterPro" id="IPR005160">
    <property type="entry name" value="Ku_C"/>
</dbReference>
<dbReference type="Pfam" id="PF02735">
    <property type="entry name" value="Ku"/>
    <property type="match status" value="1"/>
</dbReference>
<dbReference type="GO" id="GO:0005524">
    <property type="term" value="F:ATP binding"/>
    <property type="evidence" value="ECO:0007669"/>
    <property type="project" value="UniProtKB-KW"/>
</dbReference>
<dbReference type="GO" id="GO:0006310">
    <property type="term" value="P:DNA recombination"/>
    <property type="evidence" value="ECO:0007669"/>
    <property type="project" value="UniProtKB-KW"/>
</dbReference>
<dbReference type="InterPro" id="IPR005161">
    <property type="entry name" value="Ku_N"/>
</dbReference>
<evidence type="ECO:0000256" key="2">
    <source>
        <dbReference type="ARBA" id="ARBA00005240"/>
    </source>
</evidence>
<proteinExistence type="inferred from homology"/>
<dbReference type="InterPro" id="IPR027388">
    <property type="entry name" value="Ku70_bridge/pillars_dom_sf"/>
</dbReference>
<keyword evidence="5" id="KW-0227">DNA damage</keyword>
<dbReference type="NCBIfam" id="TIGR00578">
    <property type="entry name" value="ku70"/>
    <property type="match status" value="1"/>
</dbReference>
<organism evidence="16 17">
    <name type="scientific">Brachionus plicatilis</name>
    <name type="common">Marine rotifer</name>
    <name type="synonym">Brachionus muelleri</name>
    <dbReference type="NCBI Taxonomy" id="10195"/>
    <lineage>
        <taxon>Eukaryota</taxon>
        <taxon>Metazoa</taxon>
        <taxon>Spiralia</taxon>
        <taxon>Gnathifera</taxon>
        <taxon>Rotifera</taxon>
        <taxon>Eurotatoria</taxon>
        <taxon>Monogononta</taxon>
        <taxon>Pseudotrocha</taxon>
        <taxon>Ploima</taxon>
        <taxon>Brachionidae</taxon>
        <taxon>Brachionus</taxon>
    </lineage>
</organism>
<dbReference type="PANTHER" id="PTHR12604:SF2">
    <property type="entry name" value="X-RAY REPAIR CROSS-COMPLEMENTING PROTEIN 6"/>
    <property type="match status" value="1"/>
</dbReference>
<dbReference type="PANTHER" id="PTHR12604">
    <property type="entry name" value="KU AUTOANTIGEN DNA HELICASE"/>
    <property type="match status" value="1"/>
</dbReference>
<dbReference type="InterPro" id="IPR016194">
    <property type="entry name" value="SPOC-like_C_dom_sf"/>
</dbReference>
<dbReference type="SUPFAM" id="SSF53300">
    <property type="entry name" value="vWA-like"/>
    <property type="match status" value="1"/>
</dbReference>
<keyword evidence="4" id="KW-0547">Nucleotide-binding</keyword>
<protein>
    <recommendedName>
        <fullName evidence="3">DNA helicase</fullName>
        <ecNumber evidence="3">3.6.4.12</ecNumber>
    </recommendedName>
</protein>
<evidence type="ECO:0000256" key="5">
    <source>
        <dbReference type="ARBA" id="ARBA00022763"/>
    </source>
</evidence>
<dbReference type="Pfam" id="PF01476">
    <property type="entry name" value="LysM"/>
    <property type="match status" value="1"/>
</dbReference>
<evidence type="ECO:0000259" key="15">
    <source>
        <dbReference type="PROSITE" id="PS51782"/>
    </source>
</evidence>
<evidence type="ECO:0000256" key="7">
    <source>
        <dbReference type="ARBA" id="ARBA00022806"/>
    </source>
</evidence>
<dbReference type="EC" id="3.6.4.12" evidence="3"/>
<dbReference type="GO" id="GO:0042162">
    <property type="term" value="F:telomeric DNA binding"/>
    <property type="evidence" value="ECO:0007669"/>
    <property type="project" value="InterPro"/>
</dbReference>
<dbReference type="Gene3D" id="2.40.290.10">
    <property type="match status" value="1"/>
</dbReference>
<evidence type="ECO:0000256" key="6">
    <source>
        <dbReference type="ARBA" id="ARBA00022801"/>
    </source>
</evidence>
<dbReference type="GO" id="GO:0003684">
    <property type="term" value="F:damaged DNA binding"/>
    <property type="evidence" value="ECO:0007669"/>
    <property type="project" value="InterPro"/>
</dbReference>
<dbReference type="Pfam" id="PF03730">
    <property type="entry name" value="Ku_C"/>
    <property type="match status" value="1"/>
</dbReference>
<dbReference type="OrthoDB" id="3249161at2759"/>
<gene>
    <name evidence="16" type="ORF">BpHYR1_004763</name>
</gene>
<evidence type="ECO:0000256" key="13">
    <source>
        <dbReference type="ARBA" id="ARBA00047995"/>
    </source>
</evidence>
<dbReference type="GO" id="GO:0003678">
    <property type="term" value="F:DNA helicase activity"/>
    <property type="evidence" value="ECO:0007669"/>
    <property type="project" value="UniProtKB-EC"/>
</dbReference>
<dbReference type="Gene3D" id="3.40.50.410">
    <property type="entry name" value="von Willebrand factor, type A domain"/>
    <property type="match status" value="1"/>
</dbReference>
<dbReference type="SUPFAM" id="SSF100939">
    <property type="entry name" value="SPOC domain-like"/>
    <property type="match status" value="1"/>
</dbReference>
<dbReference type="PROSITE" id="PS51782">
    <property type="entry name" value="LYSM"/>
    <property type="match status" value="1"/>
</dbReference>
<dbReference type="InterPro" id="IPR006164">
    <property type="entry name" value="DNA_bd_Ku70/Ku80"/>
</dbReference>
<evidence type="ECO:0000256" key="9">
    <source>
        <dbReference type="ARBA" id="ARBA00023125"/>
    </source>
</evidence>
<dbReference type="AlphaFoldDB" id="A0A3M7T062"/>
<keyword evidence="8" id="KW-0067">ATP-binding</keyword>
<dbReference type="FunFam" id="2.40.290.10:FF:000001">
    <property type="entry name" value="X-ray repair cross complementing 6"/>
    <property type="match status" value="1"/>
</dbReference>
<dbReference type="FunFam" id="3.40.50.410:FF:000080">
    <property type="entry name" value="X-ray repair-complementing defective repair in Chinese hamster cells 6"/>
    <property type="match status" value="1"/>
</dbReference>
<evidence type="ECO:0000256" key="10">
    <source>
        <dbReference type="ARBA" id="ARBA00023172"/>
    </source>
</evidence>
<keyword evidence="12" id="KW-0539">Nucleus</keyword>
<comment type="similarity">
    <text evidence="2">Belongs to the ku70 family.</text>
</comment>
<feature type="domain" description="LysM" evidence="15">
    <location>
        <begin position="596"/>
        <end position="640"/>
    </location>
</feature>
<dbReference type="CDD" id="cd01458">
    <property type="entry name" value="vWA_ku"/>
    <property type="match status" value="1"/>
</dbReference>
<evidence type="ECO:0000256" key="11">
    <source>
        <dbReference type="ARBA" id="ARBA00023204"/>
    </source>
</evidence>
<evidence type="ECO:0000313" key="16">
    <source>
        <dbReference type="EMBL" id="RNA41208.1"/>
    </source>
</evidence>
<dbReference type="GO" id="GO:0000723">
    <property type="term" value="P:telomere maintenance"/>
    <property type="evidence" value="ECO:0007669"/>
    <property type="project" value="InterPro"/>
</dbReference>
<dbReference type="SMART" id="SM00257">
    <property type="entry name" value="LysM"/>
    <property type="match status" value="1"/>
</dbReference>
<keyword evidence="10" id="KW-0233">DNA recombination</keyword>
<keyword evidence="6 16" id="KW-0378">Hydrolase</keyword>
<dbReference type="GO" id="GO:0016887">
    <property type="term" value="F:ATP hydrolysis activity"/>
    <property type="evidence" value="ECO:0007669"/>
    <property type="project" value="RHEA"/>
</dbReference>
<keyword evidence="11" id="KW-0234">DNA repair</keyword>
<keyword evidence="7" id="KW-0347">Helicase</keyword>
<keyword evidence="9" id="KW-0238">DNA-binding</keyword>
<evidence type="ECO:0000313" key="17">
    <source>
        <dbReference type="Proteomes" id="UP000276133"/>
    </source>
</evidence>
<dbReference type="InterPro" id="IPR047087">
    <property type="entry name" value="KU70_core_dom"/>
</dbReference>
<evidence type="ECO:0000256" key="3">
    <source>
        <dbReference type="ARBA" id="ARBA00012551"/>
    </source>
</evidence>
<name>A0A3M7T062_BRAPC</name>
<comment type="catalytic activity">
    <reaction evidence="13">
        <text>ATP + H2O = ADP + phosphate + H(+)</text>
        <dbReference type="Rhea" id="RHEA:13065"/>
        <dbReference type="ChEBI" id="CHEBI:15377"/>
        <dbReference type="ChEBI" id="CHEBI:15378"/>
        <dbReference type="ChEBI" id="CHEBI:30616"/>
        <dbReference type="ChEBI" id="CHEBI:43474"/>
        <dbReference type="ChEBI" id="CHEBI:456216"/>
        <dbReference type="EC" id="3.6.4.12"/>
    </reaction>
</comment>
<comment type="subcellular location">
    <subcellularLocation>
        <location evidence="1">Nucleus</location>
    </subcellularLocation>
</comment>
<dbReference type="Gene3D" id="4.10.970.10">
    <property type="entry name" value="Ku70, bridge and pillars"/>
    <property type="match status" value="1"/>
</dbReference>
<dbReference type="Gene3D" id="1.10.1600.10">
    <property type="match status" value="1"/>
</dbReference>
<evidence type="ECO:0000256" key="8">
    <source>
        <dbReference type="ARBA" id="ARBA00022840"/>
    </source>
</evidence>
<dbReference type="CDD" id="cd00788">
    <property type="entry name" value="KU70"/>
    <property type="match status" value="1"/>
</dbReference>
<dbReference type="Proteomes" id="UP000276133">
    <property type="component" value="Unassembled WGS sequence"/>
</dbReference>
<dbReference type="STRING" id="10195.A0A3M7T062"/>
<dbReference type="InterPro" id="IPR036465">
    <property type="entry name" value="vWFA_dom_sf"/>
</dbReference>